<evidence type="ECO:0000259" key="9">
    <source>
        <dbReference type="PROSITE" id="PS51194"/>
    </source>
</evidence>
<dbReference type="PANTHER" id="PTHR14950:SF37">
    <property type="entry name" value="ENDORIBONUCLEASE DICER"/>
    <property type="match status" value="1"/>
</dbReference>
<dbReference type="GO" id="GO:0004525">
    <property type="term" value="F:ribonuclease III activity"/>
    <property type="evidence" value="ECO:0007669"/>
    <property type="project" value="InterPro"/>
</dbReference>
<dbReference type="SMART" id="SM00535">
    <property type="entry name" value="RIBOc"/>
    <property type="match status" value="2"/>
</dbReference>
<name>A0AAD6YRK5_9AGAR</name>
<reference evidence="11" key="1">
    <citation type="submission" date="2023-03" db="EMBL/GenBank/DDBJ databases">
        <title>Massive genome expansion in bonnet fungi (Mycena s.s.) driven by repeated elements and novel gene families across ecological guilds.</title>
        <authorList>
            <consortium name="Lawrence Berkeley National Laboratory"/>
            <person name="Harder C.B."/>
            <person name="Miyauchi S."/>
            <person name="Viragh M."/>
            <person name="Kuo A."/>
            <person name="Thoen E."/>
            <person name="Andreopoulos B."/>
            <person name="Lu D."/>
            <person name="Skrede I."/>
            <person name="Drula E."/>
            <person name="Henrissat B."/>
            <person name="Morin E."/>
            <person name="Kohler A."/>
            <person name="Barry K."/>
            <person name="LaButti K."/>
            <person name="Morin E."/>
            <person name="Salamov A."/>
            <person name="Lipzen A."/>
            <person name="Mereny Z."/>
            <person name="Hegedus B."/>
            <person name="Baldrian P."/>
            <person name="Stursova M."/>
            <person name="Weitz H."/>
            <person name="Taylor A."/>
            <person name="Grigoriev I.V."/>
            <person name="Nagy L.G."/>
            <person name="Martin F."/>
            <person name="Kauserud H."/>
        </authorList>
    </citation>
    <scope>NUCLEOTIDE SEQUENCE</scope>
    <source>
        <strain evidence="11">9144</strain>
    </source>
</reference>
<keyword evidence="4" id="KW-0347">Helicase</keyword>
<dbReference type="InterPro" id="IPR000999">
    <property type="entry name" value="RNase_III_dom"/>
</dbReference>
<keyword evidence="6" id="KW-0694">RNA-binding</keyword>
<evidence type="ECO:0000256" key="1">
    <source>
        <dbReference type="ARBA" id="ARBA00022737"/>
    </source>
</evidence>
<dbReference type="InterPro" id="IPR005034">
    <property type="entry name" value="Dicer_dimerisation"/>
</dbReference>
<keyword evidence="2" id="KW-0547">Nucleotide-binding</keyword>
<evidence type="ECO:0008006" key="13">
    <source>
        <dbReference type="Google" id="ProtNLM"/>
    </source>
</evidence>
<keyword evidence="5" id="KW-0067">ATP-binding</keyword>
<dbReference type="InterPro" id="IPR038248">
    <property type="entry name" value="Dicer_dimer_sf"/>
</dbReference>
<dbReference type="Proteomes" id="UP001219525">
    <property type="component" value="Unassembled WGS sequence"/>
</dbReference>
<feature type="domain" description="Dicer dsRNA-binding fold" evidence="10">
    <location>
        <begin position="591"/>
        <end position="703"/>
    </location>
</feature>
<evidence type="ECO:0000256" key="4">
    <source>
        <dbReference type="ARBA" id="ARBA00022806"/>
    </source>
</evidence>
<dbReference type="PROSITE" id="PS50142">
    <property type="entry name" value="RNASE_3_2"/>
    <property type="match status" value="2"/>
</dbReference>
<dbReference type="InterPro" id="IPR001202">
    <property type="entry name" value="WW_dom"/>
</dbReference>
<dbReference type="Gene3D" id="3.30.160.380">
    <property type="entry name" value="Dicer dimerisation domain"/>
    <property type="match status" value="1"/>
</dbReference>
<dbReference type="GO" id="GO:0030422">
    <property type="term" value="P:siRNA processing"/>
    <property type="evidence" value="ECO:0007669"/>
    <property type="project" value="TreeGrafter"/>
</dbReference>
<feature type="domain" description="RNase III" evidence="7">
    <location>
        <begin position="1178"/>
        <end position="1370"/>
    </location>
</feature>
<feature type="domain" description="Helicase C-terminal" evidence="9">
    <location>
        <begin position="395"/>
        <end position="564"/>
    </location>
</feature>
<dbReference type="Gene3D" id="3.40.50.300">
    <property type="entry name" value="P-loop containing nucleotide triphosphate hydrolases"/>
    <property type="match status" value="2"/>
</dbReference>
<dbReference type="SUPFAM" id="SSF54768">
    <property type="entry name" value="dsRNA-binding domain-like"/>
    <property type="match status" value="1"/>
</dbReference>
<dbReference type="Pfam" id="PF00636">
    <property type="entry name" value="Ribonuclease_3"/>
    <property type="match status" value="2"/>
</dbReference>
<organism evidence="11 12">
    <name type="scientific">Mycena pura</name>
    <dbReference type="NCBI Taxonomy" id="153505"/>
    <lineage>
        <taxon>Eukaryota</taxon>
        <taxon>Fungi</taxon>
        <taxon>Dikarya</taxon>
        <taxon>Basidiomycota</taxon>
        <taxon>Agaricomycotina</taxon>
        <taxon>Agaricomycetes</taxon>
        <taxon>Agaricomycetidae</taxon>
        <taxon>Agaricales</taxon>
        <taxon>Marasmiineae</taxon>
        <taxon>Mycenaceae</taxon>
        <taxon>Mycena</taxon>
    </lineage>
</organism>
<dbReference type="CDD" id="cd18034">
    <property type="entry name" value="DEXHc_dicer"/>
    <property type="match status" value="1"/>
</dbReference>
<dbReference type="InterPro" id="IPR027417">
    <property type="entry name" value="P-loop_NTPase"/>
</dbReference>
<dbReference type="GO" id="GO:0003723">
    <property type="term" value="F:RNA binding"/>
    <property type="evidence" value="ECO:0007669"/>
    <property type="project" value="UniProtKB-UniRule"/>
</dbReference>
<evidence type="ECO:0000259" key="7">
    <source>
        <dbReference type="PROSITE" id="PS50142"/>
    </source>
</evidence>
<evidence type="ECO:0000259" key="10">
    <source>
        <dbReference type="PROSITE" id="PS51327"/>
    </source>
</evidence>
<dbReference type="EMBL" id="JARJCW010000003">
    <property type="protein sequence ID" value="KAJ7227232.1"/>
    <property type="molecule type" value="Genomic_DNA"/>
</dbReference>
<evidence type="ECO:0000259" key="8">
    <source>
        <dbReference type="PROSITE" id="PS51192"/>
    </source>
</evidence>
<dbReference type="GO" id="GO:0005737">
    <property type="term" value="C:cytoplasm"/>
    <property type="evidence" value="ECO:0007669"/>
    <property type="project" value="TreeGrafter"/>
</dbReference>
<evidence type="ECO:0000256" key="6">
    <source>
        <dbReference type="PROSITE-ProRule" id="PRU00657"/>
    </source>
</evidence>
<dbReference type="GO" id="GO:0005524">
    <property type="term" value="F:ATP binding"/>
    <property type="evidence" value="ECO:0007669"/>
    <property type="project" value="UniProtKB-KW"/>
</dbReference>
<feature type="domain" description="Helicase ATP-binding" evidence="8">
    <location>
        <begin position="25"/>
        <end position="214"/>
    </location>
</feature>
<dbReference type="PROSITE" id="PS51192">
    <property type="entry name" value="HELICASE_ATP_BIND_1"/>
    <property type="match status" value="1"/>
</dbReference>
<dbReference type="InterPro" id="IPR014001">
    <property type="entry name" value="Helicase_ATP-bd"/>
</dbReference>
<dbReference type="PROSITE" id="PS51327">
    <property type="entry name" value="DICER_DSRBF"/>
    <property type="match status" value="1"/>
</dbReference>
<evidence type="ECO:0000313" key="11">
    <source>
        <dbReference type="EMBL" id="KAJ7227232.1"/>
    </source>
</evidence>
<comment type="similarity">
    <text evidence="6">Belongs to the helicase family. Dicer subfamily.</text>
</comment>
<dbReference type="SMART" id="SM00490">
    <property type="entry name" value="HELICc"/>
    <property type="match status" value="1"/>
</dbReference>
<dbReference type="Pfam" id="PF00271">
    <property type="entry name" value="Helicase_C"/>
    <property type="match status" value="1"/>
</dbReference>
<dbReference type="InterPro" id="IPR036389">
    <property type="entry name" value="RNase_III_sf"/>
</dbReference>
<dbReference type="SUPFAM" id="SSF52540">
    <property type="entry name" value="P-loop containing nucleoside triphosphate hydrolases"/>
    <property type="match status" value="1"/>
</dbReference>
<proteinExistence type="inferred from homology"/>
<gene>
    <name evidence="11" type="ORF">GGX14DRAFT_418753</name>
</gene>
<dbReference type="GO" id="GO:0004386">
    <property type="term" value="F:helicase activity"/>
    <property type="evidence" value="ECO:0007669"/>
    <property type="project" value="UniProtKB-KW"/>
</dbReference>
<dbReference type="InterPro" id="IPR011545">
    <property type="entry name" value="DEAD/DEAH_box_helicase_dom"/>
</dbReference>
<accession>A0AAD6YRK5</accession>
<dbReference type="PROSITE" id="PS01159">
    <property type="entry name" value="WW_DOMAIN_1"/>
    <property type="match status" value="1"/>
</dbReference>
<dbReference type="SUPFAM" id="SSF69065">
    <property type="entry name" value="RNase III domain-like"/>
    <property type="match status" value="2"/>
</dbReference>
<keyword evidence="1" id="KW-0677">Repeat</keyword>
<dbReference type="SMART" id="SM00487">
    <property type="entry name" value="DEXDc"/>
    <property type="match status" value="1"/>
</dbReference>
<dbReference type="Pfam" id="PF00270">
    <property type="entry name" value="DEAD"/>
    <property type="match status" value="1"/>
</dbReference>
<feature type="domain" description="RNase III" evidence="7">
    <location>
        <begin position="982"/>
        <end position="1137"/>
    </location>
</feature>
<evidence type="ECO:0000313" key="12">
    <source>
        <dbReference type="Proteomes" id="UP001219525"/>
    </source>
</evidence>
<protein>
    <recommendedName>
        <fullName evidence="13">P-loop containing nucleoside triphosphate hydrolase protein</fullName>
    </recommendedName>
</protein>
<evidence type="ECO:0000256" key="5">
    <source>
        <dbReference type="ARBA" id="ARBA00022840"/>
    </source>
</evidence>
<keyword evidence="3" id="KW-0378">Hydrolase</keyword>
<dbReference type="Pfam" id="PF03368">
    <property type="entry name" value="Dicer_dimer"/>
    <property type="match status" value="1"/>
</dbReference>
<comment type="caution">
    <text evidence="11">The sequence shown here is derived from an EMBL/GenBank/DDBJ whole genome shotgun (WGS) entry which is preliminary data.</text>
</comment>
<dbReference type="GO" id="GO:0005634">
    <property type="term" value="C:nucleus"/>
    <property type="evidence" value="ECO:0007669"/>
    <property type="project" value="TreeGrafter"/>
</dbReference>
<dbReference type="CDD" id="cd00593">
    <property type="entry name" value="RIBOc"/>
    <property type="match status" value="2"/>
</dbReference>
<dbReference type="PROSITE" id="PS51194">
    <property type="entry name" value="HELICASE_CTER"/>
    <property type="match status" value="1"/>
</dbReference>
<evidence type="ECO:0000256" key="2">
    <source>
        <dbReference type="ARBA" id="ARBA00022741"/>
    </source>
</evidence>
<keyword evidence="12" id="KW-1185">Reference proteome</keyword>
<dbReference type="PANTHER" id="PTHR14950">
    <property type="entry name" value="DICER-RELATED"/>
    <property type="match status" value="1"/>
</dbReference>
<sequence length="1499" mass="169394">MADNSRGIRTPKDQSITTRGYQREMLEESLRRNIIIAMDTGSGKTHVAVLRMKIESERELNKVSWFLAPTVALCEQQQQVIQTALSVSVGLISGSNEPEHWKDAALWRSVLNTHRVVVTTPQVLLDALRHSYVKLGQDIGLLVFDEAHHAVEEHPYNRIMVEFYFECHPRTSYSTDGHFSAQDNVRPMILGLTASPIYGGNVAKGFQNIEKNLNCTICAPILSKEELAQFVHRPIFKHVLYRPDPGPFSTNLAAFAHVFQSMDIEDDPYVLHMRKELQGKVRGTAEHSRLDQRLSKTISRKNSYTHASLQDVYSTASALLADIGPWAADWYICRAVQEATTSMSAYGSVAADMSKTEKGYLAKTLSRITLTPVSYCEDDIVEEVSDKLRVLVNCILDERAEAEANNESWNALVFVERREAVLALAEVLAHHPQTKDVLKVGCLVGSAGSGYRTSALDITRTSRKSQSTTLAELKGGEKNIIVSTAVAEEGIDIQACGSVIRWDPPPNMASWVQSRGRARRERSTFTLMFENDGRHQKTVKDWETMEQQMVALYSDPSRHFKDVLEEECSNDDDELEFRVPSTGALLTLHSAISHLNHFCAVIPNTGHTDHRPLYDIDPPDLPEGWHSFDGRSSKIEAYPGPWGAKVTLPRLLPSNLRFFETPCIHSTKTSAYRHAAFIAYQTLYHQGLLNDSLLPLTSVIEPELEEEVKALLQEVEKRAGTAKVSLQMNPWMGPPDEPSAWYSSELTISGLPPLLLLTRSKPIHLSGRDAPTLYRPGRQHIVTWQPLPLDESSATISKAREYTRRLFWCMNGSRMVWEDLDFAYLFLPRDADNLAWDARRLWHTRQNPDGEPFFTNALSFGNQYSYPTDLTIVRNGPKFSKAFKFVRWQFEPLSAEEEAELRATYSRFTDLEITYPLLVVQPFPPRTNFLIPIPESASPPAPPKLFRLLPRLSNVILCSEAEVQYALLLPSALRSLAMTVTANSLRETLFPGLKLSTVPLQLLTTAICAPMSQERTNYQRLETLGDTVLKFMVTIQLLGEYPLWHEGYLTQKMGHSVSNVKLAKANVHHRLYQWIIRDRLLGKKWKPSYFTSRDNLAGSAGHVDAERETKSTSQDLSTKVLADVVESLIGAAYLHGSFDLALTCARLFDLGVKWEPLPSRIEAILGRIETHSELPSQLDSVERMLGYTFTHKLLLVEALTHASYQQDLNTISYERLEFCGDAVLDMIVNDYLYRAVGKEYSPGHMFHRKSAIVNAHTLGFICLKTYTELTASMPQTTSTRTYMRGATRNFELQTQKQPIYLWQCLMHSSVRILDDQQAAFARFCNRREEIEEILQQGDAFPWAPLVQLQAPKFLSDMVESLTGAVFLDSRGDLDVVRGVLRKLGLLPMLERIVVADMDVLHPVSRLHMWASKRGVELDYKYTEEKGRITCVVTVDGDVVDESLVAEEYTGKVRKLTRDEVRLVAADKAIKHLRLRNVNANYTKLKGKSRPTSKKRKRST</sequence>
<dbReference type="InterPro" id="IPR001650">
    <property type="entry name" value="Helicase_C-like"/>
</dbReference>
<evidence type="ECO:0000256" key="3">
    <source>
        <dbReference type="ARBA" id="ARBA00022801"/>
    </source>
</evidence>
<dbReference type="Gene3D" id="1.10.1520.10">
    <property type="entry name" value="Ribonuclease III domain"/>
    <property type="match status" value="2"/>
</dbReference>